<evidence type="ECO:0000313" key="1">
    <source>
        <dbReference type="EMBL" id="KAF3487279.1"/>
    </source>
</evidence>
<reference evidence="1" key="1">
    <citation type="submission" date="2019-12" db="EMBL/GenBank/DDBJ databases">
        <title>Genome sequencing and annotation of Brassica cretica.</title>
        <authorList>
            <person name="Studholme D.J."/>
            <person name="Sarris P."/>
        </authorList>
    </citation>
    <scope>NUCLEOTIDE SEQUENCE</scope>
    <source>
        <strain evidence="1">PFS-109/04</strain>
        <tissue evidence="1">Leaf</tissue>
    </source>
</reference>
<organism evidence="1 2">
    <name type="scientific">Brassica cretica</name>
    <name type="common">Mustard</name>
    <dbReference type="NCBI Taxonomy" id="69181"/>
    <lineage>
        <taxon>Eukaryota</taxon>
        <taxon>Viridiplantae</taxon>
        <taxon>Streptophyta</taxon>
        <taxon>Embryophyta</taxon>
        <taxon>Tracheophyta</taxon>
        <taxon>Spermatophyta</taxon>
        <taxon>Magnoliopsida</taxon>
        <taxon>eudicotyledons</taxon>
        <taxon>Gunneridae</taxon>
        <taxon>Pentapetalae</taxon>
        <taxon>rosids</taxon>
        <taxon>malvids</taxon>
        <taxon>Brassicales</taxon>
        <taxon>Brassicaceae</taxon>
        <taxon>Brassiceae</taxon>
        <taxon>Brassica</taxon>
    </lineage>
</organism>
<dbReference type="EMBL" id="QGKX02002183">
    <property type="protein sequence ID" value="KAF3487279.1"/>
    <property type="molecule type" value="Genomic_DNA"/>
</dbReference>
<name>A0A8S9N165_BRACR</name>
<protein>
    <submittedName>
        <fullName evidence="1">Uncharacterized protein</fullName>
    </submittedName>
</protein>
<accession>A0A8S9N165</accession>
<dbReference type="Proteomes" id="UP000712600">
    <property type="component" value="Unassembled WGS sequence"/>
</dbReference>
<gene>
    <name evidence="1" type="ORF">F2Q69_00057944</name>
</gene>
<comment type="caution">
    <text evidence="1">The sequence shown here is derived from an EMBL/GenBank/DDBJ whole genome shotgun (WGS) entry which is preliminary data.</text>
</comment>
<proteinExistence type="predicted"/>
<evidence type="ECO:0000313" key="2">
    <source>
        <dbReference type="Proteomes" id="UP000712600"/>
    </source>
</evidence>
<sequence length="56" mass="6263">MGSTFLLTQTKLKVKISASFSRELSSRGSRWPSSQACIQSQIGAWTSWRRSRSALT</sequence>
<dbReference type="AlphaFoldDB" id="A0A8S9N165"/>